<organism evidence="2 3">
    <name type="scientific">Phytophthora sojae (strain P6497)</name>
    <name type="common">Soybean stem and root rot agent</name>
    <name type="synonym">Phytophthora megasperma f. sp. glycines</name>
    <dbReference type="NCBI Taxonomy" id="1094619"/>
    <lineage>
        <taxon>Eukaryota</taxon>
        <taxon>Sar</taxon>
        <taxon>Stramenopiles</taxon>
        <taxon>Oomycota</taxon>
        <taxon>Peronosporomycetes</taxon>
        <taxon>Peronosporales</taxon>
        <taxon>Peronosporaceae</taxon>
        <taxon>Phytophthora</taxon>
    </lineage>
</organism>
<gene>
    <name evidence="2" type="ORF">PHYSODRAFT_315038</name>
</gene>
<evidence type="ECO:0000313" key="3">
    <source>
        <dbReference type="Proteomes" id="UP000002640"/>
    </source>
</evidence>
<evidence type="ECO:0000313" key="2">
    <source>
        <dbReference type="EMBL" id="EGZ17861.1"/>
    </source>
</evidence>
<dbReference type="InParanoid" id="G4ZE98"/>
<sequence>MEEDEDTYGFGSFSELFDAGASQATKRLDLGALSRFCMSERLLSRFQQQQRRRDRRGAIRRSRTRTRWSGARRSCRTSPTTRRRRPRPSRRRRSSWR</sequence>
<dbReference type="RefSeq" id="XP_009526919.1">
    <property type="nucleotide sequence ID" value="XM_009528624.1"/>
</dbReference>
<evidence type="ECO:0000256" key="1">
    <source>
        <dbReference type="SAM" id="MobiDB-lite"/>
    </source>
</evidence>
<feature type="region of interest" description="Disordered" evidence="1">
    <location>
        <begin position="47"/>
        <end position="97"/>
    </location>
</feature>
<proteinExistence type="predicted"/>
<dbReference type="KEGG" id="psoj:PHYSODRAFT_315038"/>
<accession>G4ZE98</accession>
<name>G4ZE98_PHYSP</name>
<feature type="compositionally biased region" description="Low complexity" evidence="1">
    <location>
        <begin position="67"/>
        <end position="80"/>
    </location>
</feature>
<protein>
    <submittedName>
        <fullName evidence="2">Uncharacterized protein</fullName>
    </submittedName>
</protein>
<dbReference type="AlphaFoldDB" id="G4ZE98"/>
<dbReference type="OMA" id="IARWVCH"/>
<dbReference type="GeneID" id="20643798"/>
<dbReference type="Proteomes" id="UP000002640">
    <property type="component" value="Unassembled WGS sequence"/>
</dbReference>
<feature type="compositionally biased region" description="Basic residues" evidence="1">
    <location>
        <begin position="81"/>
        <end position="97"/>
    </location>
</feature>
<dbReference type="EMBL" id="JH159154">
    <property type="protein sequence ID" value="EGZ17861.1"/>
    <property type="molecule type" value="Genomic_DNA"/>
</dbReference>
<keyword evidence="3" id="KW-1185">Reference proteome</keyword>
<reference evidence="2 3" key="1">
    <citation type="journal article" date="2006" name="Science">
        <title>Phytophthora genome sequences uncover evolutionary origins and mechanisms of pathogenesis.</title>
        <authorList>
            <person name="Tyler B.M."/>
            <person name="Tripathy S."/>
            <person name="Zhang X."/>
            <person name="Dehal P."/>
            <person name="Jiang R.H."/>
            <person name="Aerts A."/>
            <person name="Arredondo F.D."/>
            <person name="Baxter L."/>
            <person name="Bensasson D."/>
            <person name="Beynon J.L."/>
            <person name="Chapman J."/>
            <person name="Damasceno C.M."/>
            <person name="Dorrance A.E."/>
            <person name="Dou D."/>
            <person name="Dickerman A.W."/>
            <person name="Dubchak I.L."/>
            <person name="Garbelotto M."/>
            <person name="Gijzen M."/>
            <person name="Gordon S.G."/>
            <person name="Govers F."/>
            <person name="Grunwald N.J."/>
            <person name="Huang W."/>
            <person name="Ivors K.L."/>
            <person name="Jones R.W."/>
            <person name="Kamoun S."/>
            <person name="Krampis K."/>
            <person name="Lamour K.H."/>
            <person name="Lee M.K."/>
            <person name="McDonald W.H."/>
            <person name="Medina M."/>
            <person name="Meijer H.J."/>
            <person name="Nordberg E.K."/>
            <person name="Maclean D.J."/>
            <person name="Ospina-Giraldo M.D."/>
            <person name="Morris P.F."/>
            <person name="Phuntumart V."/>
            <person name="Putnam N.H."/>
            <person name="Rash S."/>
            <person name="Rose J.K."/>
            <person name="Sakihama Y."/>
            <person name="Salamov A.A."/>
            <person name="Savidor A."/>
            <person name="Scheuring C.F."/>
            <person name="Smith B.M."/>
            <person name="Sobral B.W."/>
            <person name="Terry A."/>
            <person name="Torto-Alalibo T.A."/>
            <person name="Win J."/>
            <person name="Xu Z."/>
            <person name="Zhang H."/>
            <person name="Grigoriev I.V."/>
            <person name="Rokhsar D.S."/>
            <person name="Boore J.L."/>
        </authorList>
    </citation>
    <scope>NUCLEOTIDE SEQUENCE [LARGE SCALE GENOMIC DNA]</scope>
    <source>
        <strain evidence="2 3">P6497</strain>
    </source>
</reference>
<feature type="compositionally biased region" description="Basic residues" evidence="1">
    <location>
        <begin position="50"/>
        <end position="66"/>
    </location>
</feature>